<dbReference type="AlphaFoldDB" id="A0A377H6M8"/>
<name>A0A377H6M8_9PAST</name>
<evidence type="ECO:0000313" key="2">
    <source>
        <dbReference type="Proteomes" id="UP000254232"/>
    </source>
</evidence>
<reference evidence="1 2" key="1">
    <citation type="submission" date="2018-06" db="EMBL/GenBank/DDBJ databases">
        <authorList>
            <consortium name="Pathogen Informatics"/>
            <person name="Doyle S."/>
        </authorList>
    </citation>
    <scope>NUCLEOTIDE SEQUENCE [LARGE SCALE GENOMIC DNA]</scope>
    <source>
        <strain evidence="1 2">NCTC11413</strain>
    </source>
</reference>
<dbReference type="Proteomes" id="UP000254232">
    <property type="component" value="Unassembled WGS sequence"/>
</dbReference>
<dbReference type="RefSeq" id="WP_018346176.1">
    <property type="nucleotide sequence ID" value="NZ_UGGZ01000001.1"/>
</dbReference>
<accession>A0A377H6M8</accession>
<sequence>MKLCRCPICHSDIHLDQLLEDDAGRELLGLIVQCQAEVARPLVAYIGLFRPEKSQLSNSRAVKLIKEVFELFPSSLLLAHALSETVRAVQDKRRHNQNRAALTNHNYLKQVYDTNAPKFISVTTQATTENTAQAAQQAQAQQQQTDRMNRILVVEQLHQFGQEIKHLKAYPEWLAWKHQQEALNGRKAK</sequence>
<evidence type="ECO:0000313" key="1">
    <source>
        <dbReference type="EMBL" id="STO38152.1"/>
    </source>
</evidence>
<dbReference type="EMBL" id="UGGZ01000001">
    <property type="protein sequence ID" value="STO38152.1"/>
    <property type="molecule type" value="Genomic_DNA"/>
</dbReference>
<dbReference type="GeneID" id="77263721"/>
<gene>
    <name evidence="1" type="ORF">NCTC11413_01277</name>
</gene>
<proteinExistence type="predicted"/>
<organism evidence="1 2">
    <name type="scientific">Gallibacterium anatis</name>
    <dbReference type="NCBI Taxonomy" id="750"/>
    <lineage>
        <taxon>Bacteria</taxon>
        <taxon>Pseudomonadati</taxon>
        <taxon>Pseudomonadota</taxon>
        <taxon>Gammaproteobacteria</taxon>
        <taxon>Pasteurellales</taxon>
        <taxon>Pasteurellaceae</taxon>
        <taxon>Gallibacterium</taxon>
    </lineage>
</organism>
<protein>
    <submittedName>
        <fullName evidence="1">Uncharacterized protein</fullName>
    </submittedName>
</protein>